<dbReference type="GO" id="GO:0006465">
    <property type="term" value="P:signal peptide processing"/>
    <property type="evidence" value="ECO:0007669"/>
    <property type="project" value="UniProtKB-UniRule"/>
</dbReference>
<reference evidence="7 8" key="1">
    <citation type="submission" date="2013-08" db="EMBL/GenBank/DDBJ databases">
        <title>Genome of Pontibacillus chungwhensis.</title>
        <authorList>
            <person name="Wang Q."/>
            <person name="Wang G."/>
        </authorList>
    </citation>
    <scope>NUCLEOTIDE SEQUENCE [LARGE SCALE GENOMIC DNA]</scope>
    <source>
        <strain evidence="7 8">BH030062</strain>
    </source>
</reference>
<keyword evidence="2 6" id="KW-0812">Transmembrane</keyword>
<dbReference type="GO" id="GO:0016020">
    <property type="term" value="C:membrane"/>
    <property type="evidence" value="ECO:0007669"/>
    <property type="project" value="UniProtKB-SubCell"/>
</dbReference>
<dbReference type="PRINTS" id="PR00728">
    <property type="entry name" value="SIGNALPTASE"/>
</dbReference>
<evidence type="ECO:0000256" key="6">
    <source>
        <dbReference type="SAM" id="Phobius"/>
    </source>
</evidence>
<evidence type="ECO:0000313" key="8">
    <source>
        <dbReference type="Proteomes" id="UP000030153"/>
    </source>
</evidence>
<dbReference type="PANTHER" id="PTHR10806:SF6">
    <property type="entry name" value="SIGNAL PEPTIDASE COMPLEX CATALYTIC SUBUNIT SEC11"/>
    <property type="match status" value="1"/>
</dbReference>
<dbReference type="GO" id="GO:0009003">
    <property type="term" value="F:signal peptidase activity"/>
    <property type="evidence" value="ECO:0007669"/>
    <property type="project" value="UniProtKB-EC"/>
</dbReference>
<keyword evidence="3 6" id="KW-1133">Transmembrane helix</keyword>
<dbReference type="RefSeq" id="WP_232299564.1">
    <property type="nucleotide sequence ID" value="NZ_AVBG01000020.1"/>
</dbReference>
<dbReference type="Proteomes" id="UP000030153">
    <property type="component" value="Unassembled WGS sequence"/>
</dbReference>
<evidence type="ECO:0000256" key="1">
    <source>
        <dbReference type="ARBA" id="ARBA00004370"/>
    </source>
</evidence>
<gene>
    <name evidence="7" type="ORF">N780_09480</name>
</gene>
<dbReference type="EC" id="3.4.21.89" evidence="5"/>
<organism evidence="7 8">
    <name type="scientific">Pontibacillus chungwhensis BH030062</name>
    <dbReference type="NCBI Taxonomy" id="1385513"/>
    <lineage>
        <taxon>Bacteria</taxon>
        <taxon>Bacillati</taxon>
        <taxon>Bacillota</taxon>
        <taxon>Bacilli</taxon>
        <taxon>Bacillales</taxon>
        <taxon>Bacillaceae</taxon>
        <taxon>Pontibacillus</taxon>
    </lineage>
</organism>
<proteinExistence type="predicted"/>
<dbReference type="InterPro" id="IPR036286">
    <property type="entry name" value="LexA/Signal_pep-like_sf"/>
</dbReference>
<evidence type="ECO:0000256" key="5">
    <source>
        <dbReference type="NCBIfam" id="TIGR02228"/>
    </source>
</evidence>
<dbReference type="PANTHER" id="PTHR10806">
    <property type="entry name" value="SIGNAL PEPTIDASE COMPLEX CATALYTIC SUBUNIT SEC11"/>
    <property type="match status" value="1"/>
</dbReference>
<dbReference type="NCBIfam" id="NF046067">
    <property type="entry name" value="SigPepSipWBacil"/>
    <property type="match status" value="1"/>
</dbReference>
<sequence>MKFKKVLKLFSNVLNAALFLSLVLMTFVVISAKASGGEPQVVGYQIKNVLSGSMEPEIQTGSIIAVKPLEEVEKSSLIKGDVITFKNKDESLVTHRIIEVQQVGTSTTYQTKGDNNNAPDTEPVLAQNVVGKYADFTIPYAGYLMNYAGSRAGSIALMILPGILLLMYSGYLIWNAIKQFEKNLIRKNSSTKIVETPYISEDSK</sequence>
<dbReference type="SUPFAM" id="SSF51306">
    <property type="entry name" value="LexA/Signal peptidase"/>
    <property type="match status" value="1"/>
</dbReference>
<evidence type="ECO:0000256" key="4">
    <source>
        <dbReference type="ARBA" id="ARBA00023136"/>
    </source>
</evidence>
<accession>A0A0A2UPL6</accession>
<evidence type="ECO:0000256" key="2">
    <source>
        <dbReference type="ARBA" id="ARBA00022692"/>
    </source>
</evidence>
<protein>
    <recommendedName>
        <fullName evidence="5">Signal peptidase I</fullName>
        <ecNumber evidence="5">3.4.21.89</ecNumber>
    </recommendedName>
</protein>
<dbReference type="NCBIfam" id="TIGR02228">
    <property type="entry name" value="sigpep_I_arch"/>
    <property type="match status" value="1"/>
</dbReference>
<comment type="subcellular location">
    <subcellularLocation>
        <location evidence="1">Membrane</location>
    </subcellularLocation>
</comment>
<dbReference type="STRING" id="1385513.N780_09480"/>
<keyword evidence="4 6" id="KW-0472">Membrane</keyword>
<evidence type="ECO:0000313" key="7">
    <source>
        <dbReference type="EMBL" id="KGP89849.1"/>
    </source>
</evidence>
<evidence type="ECO:0000256" key="3">
    <source>
        <dbReference type="ARBA" id="ARBA00022989"/>
    </source>
</evidence>
<comment type="caution">
    <text evidence="7">The sequence shown here is derived from an EMBL/GenBank/DDBJ whole genome shotgun (WGS) entry which is preliminary data.</text>
</comment>
<dbReference type="GO" id="GO:0004252">
    <property type="term" value="F:serine-type endopeptidase activity"/>
    <property type="evidence" value="ECO:0007669"/>
    <property type="project" value="UniProtKB-UniRule"/>
</dbReference>
<feature type="transmembrane region" description="Helical" evidence="6">
    <location>
        <begin position="155"/>
        <end position="177"/>
    </location>
</feature>
<dbReference type="InterPro" id="IPR001733">
    <property type="entry name" value="Peptidase_S26B"/>
</dbReference>
<feature type="transmembrane region" description="Helical" evidence="6">
    <location>
        <begin position="12"/>
        <end position="32"/>
    </location>
</feature>
<dbReference type="eggNOG" id="COG0681">
    <property type="taxonomic scope" value="Bacteria"/>
</dbReference>
<keyword evidence="8" id="KW-1185">Reference proteome</keyword>
<dbReference type="AlphaFoldDB" id="A0A0A2UPL6"/>
<dbReference type="CDD" id="cd06462">
    <property type="entry name" value="Peptidase_S24_S26"/>
    <property type="match status" value="1"/>
</dbReference>
<dbReference type="EMBL" id="AVBG01000020">
    <property type="protein sequence ID" value="KGP89849.1"/>
    <property type="molecule type" value="Genomic_DNA"/>
</dbReference>
<name>A0A0A2UPL6_9BACI</name>
<dbReference type="Gene3D" id="2.10.109.10">
    <property type="entry name" value="Umud Fragment, subunit A"/>
    <property type="match status" value="1"/>
</dbReference>